<sequence>MPFLPKRYVSYANVDYARLTGAEFIVEVRRPWLGTRLSYTRSWAFGTSSHANQHYYDFLLRGDTAPMVEYPLDFDQRNRFFLEIGLTPPERATGIGWLDLALDRSALHLLGYLGNGFPYTEPQEKRDPKTWNTRLSPWRSNVDAVATKGFRFGRVELSFIAELLNVLDIRDILYVYPTSGKPNTDNQAPNRADPMFWRTGENAMRFGDPDYDPRRDLNHDGFLTQYEEYFATWRYHRASIDWVNNYGPPRRARLGFEIGW</sequence>
<evidence type="ECO:0008006" key="2">
    <source>
        <dbReference type="Google" id="ProtNLM"/>
    </source>
</evidence>
<name>A0A7V0T4U9_UNCW3</name>
<protein>
    <recommendedName>
        <fullName evidence="2">TonB-dependent receptor</fullName>
    </recommendedName>
</protein>
<evidence type="ECO:0000313" key="1">
    <source>
        <dbReference type="EMBL" id="HDQ98836.1"/>
    </source>
</evidence>
<dbReference type="Proteomes" id="UP000885672">
    <property type="component" value="Unassembled WGS sequence"/>
</dbReference>
<dbReference type="EMBL" id="DSBX01000027">
    <property type="protein sequence ID" value="HDQ98836.1"/>
    <property type="molecule type" value="Genomic_DNA"/>
</dbReference>
<comment type="caution">
    <text evidence="1">The sequence shown here is derived from an EMBL/GenBank/DDBJ whole genome shotgun (WGS) entry which is preliminary data.</text>
</comment>
<reference evidence="1" key="1">
    <citation type="journal article" date="2020" name="mSystems">
        <title>Genome- and Community-Level Interaction Insights into Carbon Utilization and Element Cycling Functions of Hydrothermarchaeota in Hydrothermal Sediment.</title>
        <authorList>
            <person name="Zhou Z."/>
            <person name="Liu Y."/>
            <person name="Xu W."/>
            <person name="Pan J."/>
            <person name="Luo Z.H."/>
            <person name="Li M."/>
        </authorList>
    </citation>
    <scope>NUCLEOTIDE SEQUENCE [LARGE SCALE GENOMIC DNA]</scope>
    <source>
        <strain evidence="1">SpSt-1182</strain>
    </source>
</reference>
<dbReference type="AlphaFoldDB" id="A0A7V0T4U9"/>
<proteinExistence type="predicted"/>
<organism evidence="1">
    <name type="scientific">candidate division WOR-3 bacterium</name>
    <dbReference type="NCBI Taxonomy" id="2052148"/>
    <lineage>
        <taxon>Bacteria</taxon>
        <taxon>Bacteria division WOR-3</taxon>
    </lineage>
</organism>
<dbReference type="SUPFAM" id="SSF56935">
    <property type="entry name" value="Porins"/>
    <property type="match status" value="1"/>
</dbReference>
<accession>A0A7V0T4U9</accession>
<gene>
    <name evidence="1" type="ORF">ENN51_00915</name>
</gene>